<dbReference type="InterPro" id="IPR000073">
    <property type="entry name" value="AB_hydrolase_1"/>
</dbReference>
<dbReference type="SUPFAM" id="SSF53474">
    <property type="entry name" value="alpha/beta-Hydrolases"/>
    <property type="match status" value="1"/>
</dbReference>
<keyword evidence="2" id="KW-0808">Transferase</keyword>
<dbReference type="InterPro" id="IPR029058">
    <property type="entry name" value="AB_hydrolase_fold"/>
</dbReference>
<dbReference type="EC" id="2.5.1.17" evidence="2"/>
<reference evidence="3" key="1">
    <citation type="submission" date="2016-04" db="EMBL/GenBank/DDBJ databases">
        <authorList>
            <person name="Tagini F."/>
        </authorList>
    </citation>
    <scope>NUCLEOTIDE SEQUENCE [LARGE SCALE GENOMIC DNA]</scope>
    <source>
        <strain evidence="3">CHUV0807</strain>
    </source>
</reference>
<dbReference type="Gene3D" id="3.40.50.1820">
    <property type="entry name" value="alpha/beta hydrolase"/>
    <property type="match status" value="1"/>
</dbReference>
<proteinExistence type="predicted"/>
<dbReference type="Pfam" id="PF12697">
    <property type="entry name" value="Abhydrolase_6"/>
    <property type="match status" value="1"/>
</dbReference>
<feature type="domain" description="AB hydrolase-1" evidence="1">
    <location>
        <begin position="9"/>
        <end position="206"/>
    </location>
</feature>
<sequence length="223" mass="24839">MPNDAPAKVLLVHGLFMRATMLRPMMAQLRRRGYQCLALTYPTRTQTLHDSVARHLSRIQDFAGDDPLHAIGHSLGGLYLRHLRQQWPQGLARGRVVTLGTPHLGSKVGRYFHEHPWRRRILGHCWEQGLDGEAPPWDSTIPLLSIAGTKAIGVGNALHIFAADEPNDGTVAVSETELPQAAAFYRLPTSHSALQFDRKAALLADRWFRAESLTDETDAQSDN</sequence>
<dbReference type="GO" id="GO:0008817">
    <property type="term" value="F:corrinoid adenosyltransferase activity"/>
    <property type="evidence" value="ECO:0007669"/>
    <property type="project" value="UniProtKB-EC"/>
</dbReference>
<name>A0A1C3H5S7_9GAMM</name>
<dbReference type="EMBL" id="FKLO01000065">
    <property type="protein sequence ID" value="SAM68570.1"/>
    <property type="molecule type" value="Genomic_DNA"/>
</dbReference>
<dbReference type="AlphaFoldDB" id="A0A1C3H5S7"/>
<dbReference type="PANTHER" id="PTHR37946">
    <property type="entry name" value="SLL1969 PROTEIN"/>
    <property type="match status" value="1"/>
</dbReference>
<evidence type="ECO:0000313" key="3">
    <source>
        <dbReference type="Proteomes" id="UP000190837"/>
    </source>
</evidence>
<evidence type="ECO:0000313" key="2">
    <source>
        <dbReference type="EMBL" id="SAM68570.1"/>
    </source>
</evidence>
<accession>A0A1C3H5S7</accession>
<protein>
    <submittedName>
        <fullName evidence="2">Cob(I)alamin adenosyltransferase</fullName>
        <ecNumber evidence="2">2.5.1.17</ecNumber>
    </submittedName>
</protein>
<dbReference type="PANTHER" id="PTHR37946:SF1">
    <property type="entry name" value="SLL1969 PROTEIN"/>
    <property type="match status" value="1"/>
</dbReference>
<evidence type="ECO:0000259" key="1">
    <source>
        <dbReference type="Pfam" id="PF12697"/>
    </source>
</evidence>
<dbReference type="Proteomes" id="UP000190837">
    <property type="component" value="Unassembled WGS sequence"/>
</dbReference>
<gene>
    <name evidence="2" type="ORF">CHUV0807_1943</name>
</gene>
<dbReference type="RefSeq" id="WP_079541556.1">
    <property type="nucleotide sequence ID" value="NZ_FKLO01000065.1"/>
</dbReference>
<organism evidence="2 3">
    <name type="scientific">Cardiobacterium hominis</name>
    <dbReference type="NCBI Taxonomy" id="2718"/>
    <lineage>
        <taxon>Bacteria</taxon>
        <taxon>Pseudomonadati</taxon>
        <taxon>Pseudomonadota</taxon>
        <taxon>Gammaproteobacteria</taxon>
        <taxon>Cardiobacteriales</taxon>
        <taxon>Cardiobacteriaceae</taxon>
        <taxon>Cardiobacterium</taxon>
    </lineage>
</organism>